<dbReference type="SUPFAM" id="SSF48452">
    <property type="entry name" value="TPR-like"/>
    <property type="match status" value="1"/>
</dbReference>
<dbReference type="InterPro" id="IPR019734">
    <property type="entry name" value="TPR_rpt"/>
</dbReference>
<feature type="repeat" description="TPR" evidence="3">
    <location>
        <begin position="324"/>
        <end position="357"/>
    </location>
</feature>
<dbReference type="Proteomes" id="UP000324209">
    <property type="component" value="Chromosome"/>
</dbReference>
<dbReference type="InterPro" id="IPR011990">
    <property type="entry name" value="TPR-like_helical_dom_sf"/>
</dbReference>
<evidence type="ECO:0000256" key="1">
    <source>
        <dbReference type="ARBA" id="ARBA00022737"/>
    </source>
</evidence>
<evidence type="ECO:0000313" key="6">
    <source>
        <dbReference type="Proteomes" id="UP000324209"/>
    </source>
</evidence>
<dbReference type="GO" id="GO:0009279">
    <property type="term" value="C:cell outer membrane"/>
    <property type="evidence" value="ECO:0007669"/>
    <property type="project" value="TreeGrafter"/>
</dbReference>
<dbReference type="RefSeq" id="WP_149485136.1">
    <property type="nucleotide sequence ID" value="NZ_CP036150.1"/>
</dbReference>
<feature type="repeat" description="TPR" evidence="3">
    <location>
        <begin position="846"/>
        <end position="879"/>
    </location>
</feature>
<dbReference type="Gene3D" id="1.25.40.10">
    <property type="entry name" value="Tetratricopeptide repeat domain"/>
    <property type="match status" value="3"/>
</dbReference>
<dbReference type="SMART" id="SM00028">
    <property type="entry name" value="TPR"/>
    <property type="match status" value="6"/>
</dbReference>
<protein>
    <recommendedName>
        <fullName evidence="7">Tetratricopeptide repeat protein</fullName>
    </recommendedName>
</protein>
<reference evidence="5 6" key="1">
    <citation type="submission" date="2019-02" db="EMBL/GenBank/DDBJ databases">
        <title>Complete Genome Sequence and Methylome Analysis of free living Spirochaetas.</title>
        <authorList>
            <person name="Fomenkov A."/>
            <person name="Dubinina G."/>
            <person name="Leshcheva N."/>
            <person name="Mikheeva N."/>
            <person name="Grabovich M."/>
            <person name="Vincze T."/>
            <person name="Roberts R.J."/>
        </authorList>
    </citation>
    <scope>NUCLEOTIDE SEQUENCE [LARGE SCALE GENOMIC DNA]</scope>
    <source>
        <strain evidence="5 6">K2</strain>
    </source>
</reference>
<dbReference type="Pfam" id="PF13181">
    <property type="entry name" value="TPR_8"/>
    <property type="match status" value="1"/>
</dbReference>
<proteinExistence type="predicted"/>
<dbReference type="PANTHER" id="PTHR44858">
    <property type="entry name" value="TETRATRICOPEPTIDE REPEAT PROTEIN 6"/>
    <property type="match status" value="1"/>
</dbReference>
<dbReference type="PANTHER" id="PTHR44858:SF1">
    <property type="entry name" value="UDP-N-ACETYLGLUCOSAMINE--PEPTIDE N-ACETYLGLUCOSAMINYLTRANSFERASE SPINDLY-RELATED"/>
    <property type="match status" value="1"/>
</dbReference>
<dbReference type="Gene3D" id="2.60.120.260">
    <property type="entry name" value="Galactose-binding domain-like"/>
    <property type="match status" value="1"/>
</dbReference>
<dbReference type="EMBL" id="CP036150">
    <property type="protein sequence ID" value="QEN07054.1"/>
    <property type="molecule type" value="Genomic_DNA"/>
</dbReference>
<keyword evidence="6" id="KW-1185">Reference proteome</keyword>
<name>A0A5C1QKD7_9SPIO</name>
<feature type="signal peptide" evidence="4">
    <location>
        <begin position="1"/>
        <end position="28"/>
    </location>
</feature>
<organism evidence="5 6">
    <name type="scientific">Oceanispirochaeta crateris</name>
    <dbReference type="NCBI Taxonomy" id="2518645"/>
    <lineage>
        <taxon>Bacteria</taxon>
        <taxon>Pseudomonadati</taxon>
        <taxon>Spirochaetota</taxon>
        <taxon>Spirochaetia</taxon>
        <taxon>Spirochaetales</taxon>
        <taxon>Spirochaetaceae</taxon>
        <taxon>Oceanispirochaeta</taxon>
    </lineage>
</organism>
<evidence type="ECO:0000313" key="5">
    <source>
        <dbReference type="EMBL" id="QEN07054.1"/>
    </source>
</evidence>
<sequence length="1243" mass="143719">MEVLSRKSTFRIFSLFISLLLSSAYVFSQDGTGEEFIPAVEEELPLVTERITPVFPDVEEGLIYVEGESAVSTNFASTPVYNYGASGYKSLQLIQQNAPYGGQAYFAEYAFYVDEEGNYDFWYGGTPPGPRDTLFPSYASPFRYVLDGEDPVSVYREDLAVNEAYTPSYYWMSVQTIHLSEGVHRIRIEVPEKRRYDGQYYFFLDAFFFLRQDRMEEELTLVPPVFPKNRADRSFDNPFQSISFYEKIIQEDPGNKDAYIVLSMIYSLLGDYINSIKNLNKAASLDPKDPYPLLLTAKNRIWNQEVTEGLTMYRQLLTLAPDNVSYWTEAGKVAAWTGNYRDSIDFFTRGLEKFPDNLSLKVNLGLTYLWMSRTEDAETVFKEAQESTEGSHDKAMELGSLHKINGYPQYALNIYNQDLLESPEYLETYLNLEESYRLLGDTEKAEEIIQYVYDSFEESLALSEYMNVYEEKKSMKDGILQAYMKALEEQPDNIPLRQLLSQTFFWNGMKEEAVDHSLRILINKLYTSMREFDTKAADLLSLLDRFFRYEELFLQTEDAYQTGSRELTAAQNNYEKALASAAKKTEDTSLAAKADLATQEYVEAYELYKLWSSRMEELDRNKAGLLKEWTALLDAEKENESVFRQLLGESEWTWDREFNLNELNQVQRSEPFLSGYVLSRLALFEGKVTEAGKIIDSDLFAEDPPSRYGLYQSHLWNLNRADQKEMWAEEADILTLYRQHLFDMEASEWKEGEARFIIPLPEETEALRAEMTERSQKFKADKEENSRLIADMRQALDQMLVRQIYYYEQDTYLLRYSLGDYYLEMDENLKATRQFERVLAMDPWNISANYKLGIVSQRYGDWSRAMDQYKKVYYQNPGYENASYYYNQLARENADTVSVSAQNITDPTRIKYVANAAYQSNLNSWLGWGLSYDLTMDRKYRVYETGEIPNQYKLHSLDFNAPLTYNKWNLVVTPVAGLYLWSDLYGVDETRDFGDSLVTPADTAEAMNVKPLLGLDLDWGKDFLETGLSYRYQLEEESLFSDRNLTRSHFMSAHGDTYFPLESSYDWGPVMTRTYGQFEILDTVSGESNQNFKGQILQDASITYVAFREPMIRLTANGTFNFENGSVSDTTMTDYYLPRGVLEAKGGLRGTINFHNEEYTEALEISLFGAAGGYWTDIIQREDQTQSMKMEGLFSLSYVKQTMTLYFLLSGNGTFNTEDSALNFWEFAARVGARISVPSLLTN</sequence>
<keyword evidence="2 3" id="KW-0802">TPR repeat</keyword>
<dbReference type="InterPro" id="IPR050498">
    <property type="entry name" value="Ycf3"/>
</dbReference>
<evidence type="ECO:0000256" key="4">
    <source>
        <dbReference type="SAM" id="SignalP"/>
    </source>
</evidence>
<feature type="repeat" description="TPR" evidence="3">
    <location>
        <begin position="256"/>
        <end position="289"/>
    </location>
</feature>
<dbReference type="AlphaFoldDB" id="A0A5C1QKD7"/>
<keyword evidence="1" id="KW-0677">Repeat</keyword>
<gene>
    <name evidence="5" type="ORF">EXM22_03285</name>
</gene>
<evidence type="ECO:0000256" key="3">
    <source>
        <dbReference type="PROSITE-ProRule" id="PRU00339"/>
    </source>
</evidence>
<evidence type="ECO:0008006" key="7">
    <source>
        <dbReference type="Google" id="ProtNLM"/>
    </source>
</evidence>
<dbReference type="GO" id="GO:0046813">
    <property type="term" value="P:receptor-mediated virion attachment to host cell"/>
    <property type="evidence" value="ECO:0007669"/>
    <property type="project" value="TreeGrafter"/>
</dbReference>
<dbReference type="OrthoDB" id="354603at2"/>
<evidence type="ECO:0000256" key="2">
    <source>
        <dbReference type="ARBA" id="ARBA00022803"/>
    </source>
</evidence>
<accession>A0A5C1QKD7</accession>
<keyword evidence="4" id="KW-0732">Signal</keyword>
<dbReference type="KEGG" id="ock:EXM22_03285"/>
<feature type="repeat" description="TPR" evidence="3">
    <location>
        <begin position="812"/>
        <end position="845"/>
    </location>
</feature>
<feature type="chain" id="PRO_5022969606" description="Tetratricopeptide repeat protein" evidence="4">
    <location>
        <begin position="29"/>
        <end position="1243"/>
    </location>
</feature>
<dbReference type="PROSITE" id="PS50005">
    <property type="entry name" value="TPR"/>
    <property type="match status" value="4"/>
</dbReference>